<dbReference type="EMBL" id="CP039372">
    <property type="protein sequence ID" value="QCI15609.1"/>
    <property type="molecule type" value="Genomic_DNA"/>
</dbReference>
<dbReference type="InterPro" id="IPR051162">
    <property type="entry name" value="T4SS_component"/>
</dbReference>
<organism evidence="1 2">
    <name type="scientific">Pseudomonas putida</name>
    <name type="common">Arthrobacter siderocapsulatus</name>
    <dbReference type="NCBI Taxonomy" id="303"/>
    <lineage>
        <taxon>Bacteria</taxon>
        <taxon>Pseudomonadati</taxon>
        <taxon>Pseudomonadota</taxon>
        <taxon>Gammaproteobacteria</taxon>
        <taxon>Pseudomonadales</taxon>
        <taxon>Pseudomonadaceae</taxon>
        <taxon>Pseudomonas</taxon>
    </lineage>
</organism>
<protein>
    <submittedName>
        <fullName evidence="1">DUF1090 domain-containing protein</fullName>
    </submittedName>
</protein>
<dbReference type="Gene3D" id="3.40.50.300">
    <property type="entry name" value="P-loop containing nucleotide triphosphate hydrolases"/>
    <property type="match status" value="1"/>
</dbReference>
<dbReference type="AlphaFoldDB" id="A0A177YDF3"/>
<dbReference type="OrthoDB" id="9806951at2"/>
<evidence type="ECO:0000313" key="1">
    <source>
        <dbReference type="EMBL" id="QCI15609.1"/>
    </source>
</evidence>
<name>A0A177YDF3_PSEPU</name>
<accession>A0A177YDF3</accession>
<proteinExistence type="predicted"/>
<gene>
    <name evidence="1" type="ORF">E6B08_30225</name>
</gene>
<evidence type="ECO:0000313" key="2">
    <source>
        <dbReference type="Proteomes" id="UP000298551"/>
    </source>
</evidence>
<dbReference type="PANTHER" id="PTHR30121">
    <property type="entry name" value="UNCHARACTERIZED PROTEIN YJGR-RELATED"/>
    <property type="match status" value="1"/>
</dbReference>
<dbReference type="InterPro" id="IPR027417">
    <property type="entry name" value="P-loop_NTPase"/>
</dbReference>
<dbReference type="Proteomes" id="UP000298551">
    <property type="component" value="Plasmid pPp1290"/>
</dbReference>
<geneLocation type="plasmid" evidence="2">
    <name>ppp1290</name>
</geneLocation>
<dbReference type="RefSeq" id="WP_009682474.1">
    <property type="nucleotide sequence ID" value="NZ_CP039372.1"/>
</dbReference>
<keyword evidence="1" id="KW-0614">Plasmid</keyword>
<reference evidence="2" key="1">
    <citation type="submission" date="2019-04" db="EMBL/GenBank/DDBJ databases">
        <title>Genome sequence of Pseudomonas putida 1290, an auxin catabolizing strain.</title>
        <authorList>
            <person name="Laird T.S."/>
            <person name="Leveau J.H.J."/>
        </authorList>
    </citation>
    <scope>NUCLEOTIDE SEQUENCE [LARGE SCALE GENOMIC DNA]</scope>
    <source>
        <strain evidence="2">1290</strain>
        <plasmid evidence="2">ppp1290</plasmid>
    </source>
</reference>
<dbReference type="PANTHER" id="PTHR30121:SF6">
    <property type="entry name" value="SLR6007 PROTEIN"/>
    <property type="match status" value="1"/>
</dbReference>
<sequence length="457" mass="51934">MSTAIKLGNDYWKLKKDNVELPVVWSEDRVSNHHVGVAGTSGAGKTHWIREFVTNMNEEIEIDIFDYHGDIEIPGTETVMFSESSRYGFNPLILNTDPHYGGVRRAVNDVIESINSTSRKLGGNQEGVLRHLLTDAYTARGILPGDPRTWVRREATEDEIRHLIQTKQWNDLRGVYPTLPDVIRLAKRKLRSLWMGVDDSGDGKKALSCFEEYCRCMSAVNKRRTELAKAKARGDDADMEAQQKRLNSAKDKAAEAHMTFLNNIETGHEFEDVIKYHSKDVVLSVITRLENLHATGIFNPNPPPFGNARVRRYNLKPLAQSEDELKMFVRFRLRSIIREMMQRGESGGKLRRLVVLDESKKFNDEDVSNPINIIVTEMRKFGLSILLAGQSPAHFSSDFIKNAGTLLLLNLATADWDEAARKLKIDVKDLKYLRPQTSGAVRMLEKGQIAQFKQIHF</sequence>
<dbReference type="SUPFAM" id="SSF52540">
    <property type="entry name" value="P-loop containing nucleoside triphosphate hydrolases"/>
    <property type="match status" value="1"/>
</dbReference>